<dbReference type="Pfam" id="PF07873">
    <property type="entry name" value="YabP"/>
    <property type="match status" value="1"/>
</dbReference>
<dbReference type="InterPro" id="IPR022476">
    <property type="entry name" value="Spore_YabP/YqfC"/>
</dbReference>
<proteinExistence type="predicted"/>
<organism evidence="1">
    <name type="scientific">bioreactor metagenome</name>
    <dbReference type="NCBI Taxonomy" id="1076179"/>
    <lineage>
        <taxon>unclassified sequences</taxon>
        <taxon>metagenomes</taxon>
        <taxon>ecological metagenomes</taxon>
    </lineage>
</organism>
<gene>
    <name evidence="1" type="ORF">SDC9_204343</name>
</gene>
<reference evidence="1" key="1">
    <citation type="submission" date="2019-08" db="EMBL/GenBank/DDBJ databases">
        <authorList>
            <person name="Kucharzyk K."/>
            <person name="Murdoch R.W."/>
            <person name="Higgins S."/>
            <person name="Loffler F."/>
        </authorList>
    </citation>
    <scope>NUCLEOTIDE SEQUENCE</scope>
</reference>
<dbReference type="AlphaFoldDB" id="A0A645JAW8"/>
<name>A0A645JAW8_9ZZZZ</name>
<evidence type="ECO:0000313" key="1">
    <source>
        <dbReference type="EMBL" id="MPN56653.1"/>
    </source>
</evidence>
<dbReference type="EMBL" id="VSSQ01127244">
    <property type="protein sequence ID" value="MPN56653.1"/>
    <property type="molecule type" value="Genomic_DNA"/>
</dbReference>
<sequence length="104" mass="12009">MAKSKKVNKVKKEKKTKETAAEKLGDLFQMQAYGLMDIPHIEMIGNREMLIENCKGIIEYGDEQIRLNTGRYILKLQGRNLSLINMSDEDLLIRGFIMCIEFVI</sequence>
<protein>
    <recommendedName>
        <fullName evidence="2">Sporulation protein YqfC</fullName>
    </recommendedName>
</protein>
<accession>A0A645JAW8</accession>
<evidence type="ECO:0008006" key="2">
    <source>
        <dbReference type="Google" id="ProtNLM"/>
    </source>
</evidence>
<comment type="caution">
    <text evidence="1">The sequence shown here is derived from an EMBL/GenBank/DDBJ whole genome shotgun (WGS) entry which is preliminary data.</text>
</comment>